<organism evidence="1 2">
    <name type="scientific">Melastoma candidum</name>
    <dbReference type="NCBI Taxonomy" id="119954"/>
    <lineage>
        <taxon>Eukaryota</taxon>
        <taxon>Viridiplantae</taxon>
        <taxon>Streptophyta</taxon>
        <taxon>Embryophyta</taxon>
        <taxon>Tracheophyta</taxon>
        <taxon>Spermatophyta</taxon>
        <taxon>Magnoliopsida</taxon>
        <taxon>eudicotyledons</taxon>
        <taxon>Gunneridae</taxon>
        <taxon>Pentapetalae</taxon>
        <taxon>rosids</taxon>
        <taxon>malvids</taxon>
        <taxon>Myrtales</taxon>
        <taxon>Melastomataceae</taxon>
        <taxon>Melastomatoideae</taxon>
        <taxon>Melastomateae</taxon>
        <taxon>Melastoma</taxon>
    </lineage>
</organism>
<keyword evidence="2" id="KW-1185">Reference proteome</keyword>
<evidence type="ECO:0000313" key="1">
    <source>
        <dbReference type="EMBL" id="KAI4368940.1"/>
    </source>
</evidence>
<gene>
    <name evidence="1" type="ORF">MLD38_017440</name>
</gene>
<sequence>MIVKFPQFAPDPRFEEVKAYMRTGVFGLYNYEESMGSLEGNECYGRADYFLVSKGFRGYLACQEKVDKAYQDQKRWNKTSILNAAASHKFSSDQTIHEYARDIWRIDTVILP</sequence>
<accession>A0ACB9QQN1</accession>
<dbReference type="EMBL" id="CM042884">
    <property type="protein sequence ID" value="KAI4368940.1"/>
    <property type="molecule type" value="Genomic_DNA"/>
</dbReference>
<reference evidence="2" key="1">
    <citation type="journal article" date="2023" name="Front. Plant Sci.">
        <title>Chromosomal-level genome assembly of Melastoma candidum provides insights into trichome evolution.</title>
        <authorList>
            <person name="Zhong Y."/>
            <person name="Wu W."/>
            <person name="Sun C."/>
            <person name="Zou P."/>
            <person name="Liu Y."/>
            <person name="Dai S."/>
            <person name="Zhou R."/>
        </authorList>
    </citation>
    <scope>NUCLEOTIDE SEQUENCE [LARGE SCALE GENOMIC DNA]</scope>
</reference>
<evidence type="ECO:0000313" key="2">
    <source>
        <dbReference type="Proteomes" id="UP001057402"/>
    </source>
</evidence>
<name>A0ACB9QQN1_9MYRT</name>
<comment type="caution">
    <text evidence="1">The sequence shown here is derived from an EMBL/GenBank/DDBJ whole genome shotgun (WGS) entry which is preliminary data.</text>
</comment>
<proteinExistence type="predicted"/>
<protein>
    <submittedName>
        <fullName evidence="1">Uncharacterized protein</fullName>
    </submittedName>
</protein>
<dbReference type="Proteomes" id="UP001057402">
    <property type="component" value="Chromosome 5"/>
</dbReference>